<evidence type="ECO:0000313" key="1">
    <source>
        <dbReference type="EMBL" id="VDM45572.1"/>
    </source>
</evidence>
<dbReference type="InterPro" id="IPR002119">
    <property type="entry name" value="Histone_H2A"/>
</dbReference>
<organism evidence="2 3">
    <name type="scientific">Toxocara canis</name>
    <name type="common">Canine roundworm</name>
    <dbReference type="NCBI Taxonomy" id="6265"/>
    <lineage>
        <taxon>Eukaryota</taxon>
        <taxon>Metazoa</taxon>
        <taxon>Ecdysozoa</taxon>
        <taxon>Nematoda</taxon>
        <taxon>Chromadorea</taxon>
        <taxon>Rhabditida</taxon>
        <taxon>Spirurina</taxon>
        <taxon>Ascaridomorpha</taxon>
        <taxon>Ascaridoidea</taxon>
        <taxon>Toxocaridae</taxon>
        <taxon>Toxocara</taxon>
    </lineage>
</organism>
<evidence type="ECO:0000313" key="2">
    <source>
        <dbReference type="Proteomes" id="UP000050794"/>
    </source>
</evidence>
<proteinExistence type="predicted"/>
<dbReference type="AlphaFoldDB" id="A0A183V0I1"/>
<dbReference type="SMART" id="SM00414">
    <property type="entry name" value="H2A"/>
    <property type="match status" value="1"/>
</dbReference>
<gene>
    <name evidence="1" type="ORF">TCNE_LOCUS14251</name>
</gene>
<dbReference type="PRINTS" id="PR00620">
    <property type="entry name" value="HISTONEH2A"/>
</dbReference>
<dbReference type="WBParaSite" id="TCNE_0001425101-mRNA-1">
    <property type="protein sequence ID" value="TCNE_0001425101-mRNA-1"/>
    <property type="gene ID" value="TCNE_0001425101"/>
</dbReference>
<dbReference type="GO" id="GO:0030527">
    <property type="term" value="F:structural constituent of chromatin"/>
    <property type="evidence" value="ECO:0007669"/>
    <property type="project" value="InterPro"/>
</dbReference>
<keyword evidence="2" id="KW-1185">Reference proteome</keyword>
<dbReference type="GO" id="GO:0000786">
    <property type="term" value="C:nucleosome"/>
    <property type="evidence" value="ECO:0007669"/>
    <property type="project" value="InterPro"/>
</dbReference>
<dbReference type="SUPFAM" id="SSF47113">
    <property type="entry name" value="Histone-fold"/>
    <property type="match status" value="1"/>
</dbReference>
<reference evidence="1 2" key="2">
    <citation type="submission" date="2018-11" db="EMBL/GenBank/DDBJ databases">
        <authorList>
            <consortium name="Pathogen Informatics"/>
        </authorList>
    </citation>
    <scope>NUCLEOTIDE SEQUENCE [LARGE SCALE GENOMIC DNA]</scope>
</reference>
<reference evidence="3" key="1">
    <citation type="submission" date="2016-06" db="UniProtKB">
        <authorList>
            <consortium name="WormBaseParasite"/>
        </authorList>
    </citation>
    <scope>IDENTIFICATION</scope>
</reference>
<name>A0A183V0I1_TOXCA</name>
<sequence length="536" mass="58376">MPDLSNECAENVAKNVFKGHNLLDIQDGLLRVEAESVKRSERNPCEDVVERGEYVLTDGKAVTGRGDAGAGIAMTLSELNSGRSTEVRARLAQCMAFSDLSRSRCEWTAPIPQLETPAMTTIGKLRVKHTNTESVVVNSLEDGLETCVVFHDGSASDSDVVQVRSSTIQSINEDLKEETTGREVCAESDRSIFLLNGDDGCCLVGVVNRDSTSTTTSRCAMSGERRRAIDLDFVVNAIDRCDVCANGCNDDNVICFSAFLPFSSLLGEVLAEGALLVTNEFAARFVAEIADLGPVRSSSSEAGRRWVSCAVLLDSSSIDFGLEQCWWTPKELNVLSDVRGGLLDPEAELLESGQWIVPGARGNVCKRRGRQGEAFGQVEVTFIEGWATVSRIHLLWCKVGYTKRVGAGAPVYIAVVLDHLAAEALEIADNASRYNEKVRKPPSLATRCRHRLCTRQACGLCDDRSRLPQQTLAAACQLSKSSEAFMIWPLSSTQSDMNAIAVGRTDERDKPSAKCHETARRMLQTGLCASHVRTRN</sequence>
<dbReference type="EMBL" id="UYWY01022149">
    <property type="protein sequence ID" value="VDM45572.1"/>
    <property type="molecule type" value="Genomic_DNA"/>
</dbReference>
<accession>A0A183V0I1</accession>
<dbReference type="Gene3D" id="1.10.20.10">
    <property type="entry name" value="Histone, subunit A"/>
    <property type="match status" value="1"/>
</dbReference>
<dbReference type="InterPro" id="IPR009072">
    <property type="entry name" value="Histone-fold"/>
</dbReference>
<evidence type="ECO:0000313" key="3">
    <source>
        <dbReference type="WBParaSite" id="TCNE_0001425101-mRNA-1"/>
    </source>
</evidence>
<dbReference type="GO" id="GO:0003677">
    <property type="term" value="F:DNA binding"/>
    <property type="evidence" value="ECO:0007669"/>
    <property type="project" value="InterPro"/>
</dbReference>
<protein>
    <submittedName>
        <fullName evidence="3">Reverse transcriptase domain-containing protein</fullName>
    </submittedName>
</protein>
<dbReference type="GO" id="GO:0046982">
    <property type="term" value="F:protein heterodimerization activity"/>
    <property type="evidence" value="ECO:0007669"/>
    <property type="project" value="InterPro"/>
</dbReference>
<dbReference type="Proteomes" id="UP000050794">
    <property type="component" value="Unassembled WGS sequence"/>
</dbReference>